<evidence type="ECO:0000313" key="3">
    <source>
        <dbReference type="EMBL" id="ORY28637.1"/>
    </source>
</evidence>
<dbReference type="Proteomes" id="UP000193986">
    <property type="component" value="Unassembled WGS sequence"/>
</dbReference>
<proteinExistence type="predicted"/>
<gene>
    <name evidence="3" type="ORF">BCR39DRAFT_534583</name>
</gene>
<dbReference type="AlphaFoldDB" id="A0A1Y2B2B4"/>
<feature type="region of interest" description="Disordered" evidence="1">
    <location>
        <begin position="254"/>
        <end position="275"/>
    </location>
</feature>
<comment type="caution">
    <text evidence="3">The sequence shown here is derived from an EMBL/GenBank/DDBJ whole genome shotgun (WGS) entry which is preliminary data.</text>
</comment>
<dbReference type="EMBL" id="MCFC01000030">
    <property type="protein sequence ID" value="ORY28637.1"/>
    <property type="molecule type" value="Genomic_DNA"/>
</dbReference>
<dbReference type="InParanoid" id="A0A1Y2B2B4"/>
<dbReference type="STRING" id="71784.A0A1Y2B2B4"/>
<accession>A0A1Y2B2B4</accession>
<keyword evidence="4" id="KW-1185">Reference proteome</keyword>
<dbReference type="InterPro" id="IPR006966">
    <property type="entry name" value="Peroxin-3"/>
</dbReference>
<dbReference type="GO" id="GO:0005778">
    <property type="term" value="C:peroxisomal membrane"/>
    <property type="evidence" value="ECO:0007669"/>
    <property type="project" value="InterPro"/>
</dbReference>
<dbReference type="PANTHER" id="PTHR28080:SF1">
    <property type="entry name" value="PEROXISOMAL BIOGENESIS FACTOR 3"/>
    <property type="match status" value="1"/>
</dbReference>
<feature type="region of interest" description="Disordered" evidence="1">
    <location>
        <begin position="98"/>
        <end position="127"/>
    </location>
</feature>
<dbReference type="PANTHER" id="PTHR28080">
    <property type="entry name" value="PEROXISOMAL BIOGENESIS FACTOR 3"/>
    <property type="match status" value="1"/>
</dbReference>
<feature type="transmembrane region" description="Helical" evidence="2">
    <location>
        <begin position="17"/>
        <end position="36"/>
    </location>
</feature>
<feature type="compositionally biased region" description="Low complexity" evidence="1">
    <location>
        <begin position="168"/>
        <end position="177"/>
    </location>
</feature>
<evidence type="ECO:0000256" key="2">
    <source>
        <dbReference type="SAM" id="Phobius"/>
    </source>
</evidence>
<name>A0A1Y2B2B4_9TREE</name>
<dbReference type="OrthoDB" id="45930at2759"/>
<feature type="compositionally biased region" description="Polar residues" evidence="1">
    <location>
        <begin position="101"/>
        <end position="117"/>
    </location>
</feature>
<reference evidence="3 4" key="1">
    <citation type="submission" date="2016-07" db="EMBL/GenBank/DDBJ databases">
        <title>Pervasive Adenine N6-methylation of Active Genes in Fungi.</title>
        <authorList>
            <consortium name="DOE Joint Genome Institute"/>
            <person name="Mondo S.J."/>
            <person name="Dannebaum R.O."/>
            <person name="Kuo R.C."/>
            <person name="Labutti K."/>
            <person name="Haridas S."/>
            <person name="Kuo A."/>
            <person name="Salamov A."/>
            <person name="Ahrendt S.R."/>
            <person name="Lipzen A."/>
            <person name="Sullivan W."/>
            <person name="Andreopoulos W.B."/>
            <person name="Clum A."/>
            <person name="Lindquist E."/>
            <person name="Daum C."/>
            <person name="Ramamoorthy G.K."/>
            <person name="Gryganskyi A."/>
            <person name="Culley D."/>
            <person name="Magnuson J.K."/>
            <person name="James T.Y."/>
            <person name="O'Malley M.A."/>
            <person name="Stajich J.E."/>
            <person name="Spatafora J.W."/>
            <person name="Visel A."/>
            <person name="Grigoriev I.V."/>
        </authorList>
    </citation>
    <scope>NUCLEOTIDE SEQUENCE [LARGE SCALE GENOMIC DNA]</scope>
    <source>
        <strain evidence="3 4">68-887.2</strain>
    </source>
</reference>
<sequence>MPPQQQQNPWHRRLHRLIFIFGAGSAAWYLMSYMLDRMREARIRASKERRERDLMKNHFTSLSSTLSFTLYALLPTLAPQLSNAYPVELTSQALQGLVTPDTGSTPDQSLVLPSQVHTPEHSRKVGESWASEFGTADSVTSGEMVDASIHNGGENDDAASSVLSQSISLPPTDTSFSPSPPSENAHLDVQSSPPQPGPHFNKSKKELWRDLKLQTITRTLTTAYLVPLLYLLTTSQLAILARLRYLADVKESVVPSPDLNPSRLPSSANDPDSFKTRRKRATSWFSGLSISSLGLSEFVDASTPSILPLPNPINLLPSVITSRIPSIPFISVVAPRTEAPTSELLSLRREEEEAERAEAERVFLTYSWWVLHEGWREIAGRVETGVERVFGGMALKRELTLKDWENLIRDVRASVETSSETAEITLYDFAQHLLPPTPLPPTSSDSCPLPTTTQHLHPHLIDLLTQSSEHLGSPDAKYLIDKGVSAMVSSLMRHLEGELYSDGSGNGYVGDTQVARRLVDCLPVLDRWGKDVWENIPDNGVEALLAVKEFDNFAALIFGDWAAR</sequence>
<keyword evidence="2" id="KW-0812">Transmembrane</keyword>
<dbReference type="Pfam" id="PF04882">
    <property type="entry name" value="Peroxin-3"/>
    <property type="match status" value="1"/>
</dbReference>
<evidence type="ECO:0000256" key="1">
    <source>
        <dbReference type="SAM" id="MobiDB-lite"/>
    </source>
</evidence>
<keyword evidence="2" id="KW-0472">Membrane</keyword>
<organism evidence="3 4">
    <name type="scientific">Naematelia encephala</name>
    <dbReference type="NCBI Taxonomy" id="71784"/>
    <lineage>
        <taxon>Eukaryota</taxon>
        <taxon>Fungi</taxon>
        <taxon>Dikarya</taxon>
        <taxon>Basidiomycota</taxon>
        <taxon>Agaricomycotina</taxon>
        <taxon>Tremellomycetes</taxon>
        <taxon>Tremellales</taxon>
        <taxon>Naemateliaceae</taxon>
        <taxon>Naematelia</taxon>
    </lineage>
</organism>
<protein>
    <submittedName>
        <fullName evidence="3">Peroxin-3</fullName>
    </submittedName>
</protein>
<dbReference type="GO" id="GO:0030674">
    <property type="term" value="F:protein-macromolecule adaptor activity"/>
    <property type="evidence" value="ECO:0007669"/>
    <property type="project" value="TreeGrafter"/>
</dbReference>
<feature type="region of interest" description="Disordered" evidence="1">
    <location>
        <begin position="167"/>
        <end position="203"/>
    </location>
</feature>
<dbReference type="GO" id="GO:0045046">
    <property type="term" value="P:protein import into peroxisome membrane"/>
    <property type="evidence" value="ECO:0007669"/>
    <property type="project" value="TreeGrafter"/>
</dbReference>
<keyword evidence="2" id="KW-1133">Transmembrane helix</keyword>
<evidence type="ECO:0000313" key="4">
    <source>
        <dbReference type="Proteomes" id="UP000193986"/>
    </source>
</evidence>